<evidence type="ECO:0000313" key="14">
    <source>
        <dbReference type="EMBL" id="KAE9327946.1"/>
    </source>
</evidence>
<evidence type="ECO:0000313" key="15">
    <source>
        <dbReference type="Proteomes" id="UP000486351"/>
    </source>
</evidence>
<dbReference type="PANTHER" id="PTHR23033">
    <property type="entry name" value="BETA1,3-GALACTOSYLTRANSFERASE"/>
    <property type="match status" value="1"/>
</dbReference>
<evidence type="ECO:0000256" key="7">
    <source>
        <dbReference type="ARBA" id="ARBA00022692"/>
    </source>
</evidence>
<dbReference type="EMBL" id="QXFY01001109">
    <property type="protein sequence ID" value="KAE9327946.1"/>
    <property type="molecule type" value="Genomic_DNA"/>
</dbReference>
<evidence type="ECO:0000256" key="8">
    <source>
        <dbReference type="ARBA" id="ARBA00022741"/>
    </source>
</evidence>
<sequence length="361" mass="41208">MWVLSLLLSVAYARLGVSQDTSELFSTDSSSNLCAIALEESQGIVDLVEVALDETLSQDFRSNDKYPRVLCMVNTVSTRHNTTAQAIAETWGQRCTKLVFFSNTSDTIVVAAGSKAEYRFDVISVDVPAGKDHTWQIQKARLEYVYTHFRNDFDWFYKADDDAYVIMENLHNYLKRPEILDKTLQEPMQLGHRFSLPDEFLPFYIKNDTLASLWLSTWDHLIYSSGGPGYAINALYLDQLVKSMIKPTCLPDSNVPIDLAIAFCMTWNGVSPWNTRDHDGHDRWHAVSPGDDFITPVYWFQMYHQHVGGVHAMLERPAPDSVAFHYISPELMHHIDRSLYRCRENSQDITSFGLDGQVMIS</sequence>
<keyword evidence="7" id="KW-0812">Transmembrane</keyword>
<evidence type="ECO:0000256" key="12">
    <source>
        <dbReference type="SAM" id="SignalP"/>
    </source>
</evidence>
<keyword evidence="10" id="KW-1133">Transmembrane helix</keyword>
<reference evidence="14 15" key="1">
    <citation type="submission" date="2018-09" db="EMBL/GenBank/DDBJ databases">
        <title>Genomic investigation of the strawberry pathogen Phytophthora fragariae indicates pathogenicity is determined by transcriptional variation in three key races.</title>
        <authorList>
            <person name="Adams T.M."/>
            <person name="Armitage A.D."/>
            <person name="Sobczyk M.K."/>
            <person name="Bates H.J."/>
            <person name="Dunwell J.M."/>
            <person name="Nellist C.F."/>
            <person name="Harrison R.J."/>
        </authorList>
    </citation>
    <scope>NUCLEOTIDE SEQUENCE [LARGE SCALE GENOMIC DNA]</scope>
    <source>
        <strain evidence="14 15">NOV-77</strain>
    </source>
</reference>
<keyword evidence="11" id="KW-0472">Membrane</keyword>
<evidence type="ECO:0000256" key="4">
    <source>
        <dbReference type="ARBA" id="ARBA00012557"/>
    </source>
</evidence>
<comment type="caution">
    <text evidence="14">The sequence shown here is derived from an EMBL/GenBank/DDBJ whole genome shotgun (WGS) entry which is preliminary data.</text>
</comment>
<evidence type="ECO:0000256" key="1">
    <source>
        <dbReference type="ARBA" id="ARBA00004606"/>
    </source>
</evidence>
<evidence type="ECO:0000256" key="11">
    <source>
        <dbReference type="ARBA" id="ARBA00023136"/>
    </source>
</evidence>
<dbReference type="Gene3D" id="3.90.550.50">
    <property type="match status" value="1"/>
</dbReference>
<dbReference type="Pfam" id="PF02434">
    <property type="entry name" value="Fringe"/>
    <property type="match status" value="1"/>
</dbReference>
<dbReference type="GO" id="GO:0000166">
    <property type="term" value="F:nucleotide binding"/>
    <property type="evidence" value="ECO:0007669"/>
    <property type="project" value="UniProtKB-KW"/>
</dbReference>
<evidence type="ECO:0000256" key="2">
    <source>
        <dbReference type="ARBA" id="ARBA00004922"/>
    </source>
</evidence>
<feature type="signal peptide" evidence="12">
    <location>
        <begin position="1"/>
        <end position="18"/>
    </location>
</feature>
<dbReference type="PANTHER" id="PTHR23033:SF14">
    <property type="entry name" value="GLYCOPROTEIN-N-ACETYLGALACTOSAMINE 3-BETA-GALACTOSYLTRANSFERASE 1-RELATED"/>
    <property type="match status" value="1"/>
</dbReference>
<proteinExistence type="inferred from homology"/>
<name>A0A6G0RBL0_9STRA</name>
<comment type="similarity">
    <text evidence="3">Belongs to the glycosyltransferase 31 family. Beta3-Gal-T subfamily.</text>
</comment>
<gene>
    <name evidence="14" type="ORF">PF008_g16282</name>
</gene>
<dbReference type="GO" id="GO:0016263">
    <property type="term" value="F:glycoprotein-N-acetylgalactosamine 3-beta-galactosyltransferase activity"/>
    <property type="evidence" value="ECO:0007669"/>
    <property type="project" value="UniProtKB-EC"/>
</dbReference>
<keyword evidence="12" id="KW-0732">Signal</keyword>
<keyword evidence="6" id="KW-0808">Transferase</keyword>
<dbReference type="Proteomes" id="UP000486351">
    <property type="component" value="Unassembled WGS sequence"/>
</dbReference>
<feature type="chain" id="PRO_5026039928" description="N-acetylgalactosaminide beta-1,3-galactosyltransferase" evidence="12">
    <location>
        <begin position="19"/>
        <end position="361"/>
    </location>
</feature>
<organism evidence="14 15">
    <name type="scientific">Phytophthora fragariae</name>
    <dbReference type="NCBI Taxonomy" id="53985"/>
    <lineage>
        <taxon>Eukaryota</taxon>
        <taxon>Sar</taxon>
        <taxon>Stramenopiles</taxon>
        <taxon>Oomycota</taxon>
        <taxon>Peronosporomycetes</taxon>
        <taxon>Peronosporales</taxon>
        <taxon>Peronosporaceae</taxon>
        <taxon>Phytophthora</taxon>
    </lineage>
</organism>
<accession>A0A6G0RBL0</accession>
<evidence type="ECO:0000256" key="9">
    <source>
        <dbReference type="ARBA" id="ARBA00022968"/>
    </source>
</evidence>
<feature type="domain" description="Fringe-like glycosyltransferase" evidence="13">
    <location>
        <begin position="69"/>
        <end position="267"/>
    </location>
</feature>
<dbReference type="EC" id="2.4.1.122" evidence="4"/>
<comment type="pathway">
    <text evidence="2">Protein modification; protein glycosylation.</text>
</comment>
<evidence type="ECO:0000256" key="6">
    <source>
        <dbReference type="ARBA" id="ARBA00022679"/>
    </source>
</evidence>
<evidence type="ECO:0000256" key="10">
    <source>
        <dbReference type="ARBA" id="ARBA00022989"/>
    </source>
</evidence>
<comment type="subcellular location">
    <subcellularLocation>
        <location evidence="1">Membrane</location>
        <topology evidence="1">Single-pass type II membrane protein</topology>
    </subcellularLocation>
</comment>
<evidence type="ECO:0000256" key="3">
    <source>
        <dbReference type="ARBA" id="ARBA00006462"/>
    </source>
</evidence>
<keyword evidence="5" id="KW-0328">Glycosyltransferase</keyword>
<dbReference type="InterPro" id="IPR026050">
    <property type="entry name" value="C1GALT1/C1GALT1_chp1"/>
</dbReference>
<protein>
    <recommendedName>
        <fullName evidence="4">N-acetylgalactosaminide beta-1,3-galactosyltransferase</fullName>
        <ecNumber evidence="4">2.4.1.122</ecNumber>
    </recommendedName>
</protein>
<keyword evidence="9" id="KW-0735">Signal-anchor</keyword>
<evidence type="ECO:0000256" key="5">
    <source>
        <dbReference type="ARBA" id="ARBA00022676"/>
    </source>
</evidence>
<dbReference type="AlphaFoldDB" id="A0A6G0RBL0"/>
<dbReference type="InterPro" id="IPR003378">
    <property type="entry name" value="Fringe-like_glycosylTrfase"/>
</dbReference>
<evidence type="ECO:0000259" key="13">
    <source>
        <dbReference type="Pfam" id="PF02434"/>
    </source>
</evidence>
<keyword evidence="8" id="KW-0547">Nucleotide-binding</keyword>
<dbReference type="GO" id="GO:0016020">
    <property type="term" value="C:membrane"/>
    <property type="evidence" value="ECO:0007669"/>
    <property type="project" value="UniProtKB-SubCell"/>
</dbReference>